<feature type="region of interest" description="Disordered" evidence="8">
    <location>
        <begin position="641"/>
        <end position="662"/>
    </location>
</feature>
<dbReference type="STRING" id="1245469.S58_39670"/>
<comment type="subcellular location">
    <subcellularLocation>
        <location evidence="1">Cell membrane</location>
        <topology evidence="1">Multi-pass membrane protein</topology>
    </subcellularLocation>
</comment>
<feature type="transmembrane region" description="Helical" evidence="9">
    <location>
        <begin position="278"/>
        <end position="297"/>
    </location>
</feature>
<dbReference type="PATRIC" id="fig|1245469.3.peg.4050"/>
<reference evidence="12 13" key="1">
    <citation type="journal article" date="2013" name="Appl. Environ. Microbiol.">
        <title>Genome analysis suggests that the soil oligotrophic bacterium Agromonas oligotrophica (Bradyrhizobium oligotrophicum) is a nitrogen-fixing symbiont of Aeschynomene indica.</title>
        <authorList>
            <person name="Okubo T."/>
            <person name="Fukushima S."/>
            <person name="Itakura M."/>
            <person name="Oshima K."/>
            <person name="Longtonglang A."/>
            <person name="Teaumroong N."/>
            <person name="Mitsui H."/>
            <person name="Hattori M."/>
            <person name="Hattori R."/>
            <person name="Hattori T."/>
            <person name="Minamisawa K."/>
        </authorList>
    </citation>
    <scope>NUCLEOTIDE SEQUENCE [LARGE SCALE GENOMIC DNA]</scope>
    <source>
        <strain evidence="12 13">S58</strain>
    </source>
</reference>
<dbReference type="HOGENOM" id="CLU_005679_10_2_5"/>
<evidence type="ECO:0000256" key="3">
    <source>
        <dbReference type="ARBA" id="ARBA00022679"/>
    </source>
</evidence>
<keyword evidence="7 12" id="KW-0012">Acyltransferase</keyword>
<dbReference type="PANTHER" id="PTHR23028:SF53">
    <property type="entry name" value="ACYL_TRANSF_3 DOMAIN-CONTAINING PROTEIN"/>
    <property type="match status" value="1"/>
</dbReference>
<dbReference type="GO" id="GO:0005886">
    <property type="term" value="C:plasma membrane"/>
    <property type="evidence" value="ECO:0007669"/>
    <property type="project" value="UniProtKB-SubCell"/>
</dbReference>
<feature type="transmembrane region" description="Helical" evidence="9">
    <location>
        <begin position="182"/>
        <end position="203"/>
    </location>
</feature>
<feature type="transmembrane region" description="Helical" evidence="9">
    <location>
        <begin position="88"/>
        <end position="108"/>
    </location>
</feature>
<evidence type="ECO:0000256" key="6">
    <source>
        <dbReference type="ARBA" id="ARBA00023136"/>
    </source>
</evidence>
<dbReference type="Proteomes" id="UP000011841">
    <property type="component" value="Chromosome"/>
</dbReference>
<dbReference type="Gene3D" id="3.40.50.1110">
    <property type="entry name" value="SGNH hydrolase"/>
    <property type="match status" value="1"/>
</dbReference>
<dbReference type="eggNOG" id="COG1835">
    <property type="taxonomic scope" value="Bacteria"/>
</dbReference>
<keyword evidence="3 12" id="KW-0808">Transferase</keyword>
<feature type="transmembrane region" description="Helical" evidence="9">
    <location>
        <begin position="344"/>
        <end position="361"/>
    </location>
</feature>
<dbReference type="GO" id="GO:0009103">
    <property type="term" value="P:lipopolysaccharide biosynthetic process"/>
    <property type="evidence" value="ECO:0007669"/>
    <property type="project" value="TreeGrafter"/>
</dbReference>
<feature type="transmembrane region" description="Helical" evidence="9">
    <location>
        <begin position="157"/>
        <end position="176"/>
    </location>
</feature>
<keyword evidence="5 9" id="KW-1133">Transmembrane helix</keyword>
<feature type="domain" description="Acyltransferase 3" evidence="10">
    <location>
        <begin position="1"/>
        <end position="320"/>
    </location>
</feature>
<proteinExistence type="predicted"/>
<dbReference type="GO" id="GO:0016788">
    <property type="term" value="F:hydrolase activity, acting on ester bonds"/>
    <property type="evidence" value="ECO:0007669"/>
    <property type="project" value="UniProtKB-ARBA"/>
</dbReference>
<keyword evidence="4 9" id="KW-0812">Transmembrane</keyword>
<evidence type="ECO:0000259" key="11">
    <source>
        <dbReference type="Pfam" id="PF19040"/>
    </source>
</evidence>
<dbReference type="InterPro" id="IPR050879">
    <property type="entry name" value="Acyltransferase_3"/>
</dbReference>
<accession>M4Z8H5</accession>
<gene>
    <name evidence="12" type="ORF">S58_39670</name>
</gene>
<keyword evidence="2" id="KW-1003">Cell membrane</keyword>
<evidence type="ECO:0000256" key="5">
    <source>
        <dbReference type="ARBA" id="ARBA00022989"/>
    </source>
</evidence>
<name>M4Z8H5_9BRAD</name>
<dbReference type="SUPFAM" id="SSF52266">
    <property type="entry name" value="SGNH hydrolase"/>
    <property type="match status" value="1"/>
</dbReference>
<sequence>MRAVAVIAVIGFHYELPGFSGGFIGVDIFFVISGYVISRLIWSGIQSDSFSFIAFYERRARRLLPALYLMIVVTGIAAWFLAPPDDYRMFYGSAVSTLLFSSNVFFWLQTGYFDLPTLGKVLIHTWSLSVEEQFYLLFPLTTWLWSRLFRDPTSRPSLVLIITGTVALCALDELLIKHSAPAAFYIAPLRAWEFLVGSIAFFMHRWSPIKVETRLVFASTGLVLILVAVAAFRPDTRFPGLHALIPCLGTAFYIIAFNRERGRPRLPLSEIGTFLGRLSYSLYLWHWPVFVLGRAALPLDVATSAFATAALLLCSLLLAYISYVAVERPARERVEWLGLRGSRMIAGAAVILIAVGVHGYAHDGYADRFPQSQARLLRYNAQTTEPFYRTHSCFLQPDDPFATYDFDACLKPAANKRNILLVGDSIAAHYAWGLRKDLPSDAYHLLQLTSAACPPFVELKLETSRNCNDINQLLRDQIKAGGFAAVIISGNWRSHLETYGQPPARRFDRDLNALLAATQEAGVPVLLFGPSIEFPAPLASTLFNYERTHVPVGNALLPLEASFKTDDHLRALARSYPLVQYVSILDTMCSERRCPLKIDAETPIVWDVIHLTPEGSKFVVSQLKPQLDAFLRRLEQPSETRAEDIMAGGSSTAPRNSVPRVQ</sequence>
<dbReference type="InterPro" id="IPR043968">
    <property type="entry name" value="SGNH"/>
</dbReference>
<dbReference type="InterPro" id="IPR002656">
    <property type="entry name" value="Acyl_transf_3_dom"/>
</dbReference>
<evidence type="ECO:0000256" key="1">
    <source>
        <dbReference type="ARBA" id="ARBA00004651"/>
    </source>
</evidence>
<evidence type="ECO:0000256" key="9">
    <source>
        <dbReference type="SAM" id="Phobius"/>
    </source>
</evidence>
<organism evidence="12 13">
    <name type="scientific">Bradyrhizobium oligotrophicum S58</name>
    <dbReference type="NCBI Taxonomy" id="1245469"/>
    <lineage>
        <taxon>Bacteria</taxon>
        <taxon>Pseudomonadati</taxon>
        <taxon>Pseudomonadota</taxon>
        <taxon>Alphaproteobacteria</taxon>
        <taxon>Hyphomicrobiales</taxon>
        <taxon>Nitrobacteraceae</taxon>
        <taxon>Bradyrhizobium</taxon>
    </lineage>
</organism>
<dbReference type="AlphaFoldDB" id="M4Z8H5"/>
<dbReference type="GO" id="GO:0016747">
    <property type="term" value="F:acyltransferase activity, transferring groups other than amino-acyl groups"/>
    <property type="evidence" value="ECO:0007669"/>
    <property type="project" value="InterPro"/>
</dbReference>
<evidence type="ECO:0000259" key="10">
    <source>
        <dbReference type="Pfam" id="PF01757"/>
    </source>
</evidence>
<dbReference type="KEGG" id="aol:S58_39670"/>
<dbReference type="Pfam" id="PF01757">
    <property type="entry name" value="Acyl_transf_3"/>
    <property type="match status" value="1"/>
</dbReference>
<dbReference type="EMBL" id="AP012603">
    <property type="protein sequence ID" value="BAM89953.1"/>
    <property type="molecule type" value="Genomic_DNA"/>
</dbReference>
<feature type="transmembrane region" description="Helical" evidence="9">
    <location>
        <begin position="238"/>
        <end position="257"/>
    </location>
</feature>
<dbReference type="InterPro" id="IPR036514">
    <property type="entry name" value="SGNH_hydro_sf"/>
</dbReference>
<dbReference type="PANTHER" id="PTHR23028">
    <property type="entry name" value="ACETYLTRANSFERASE"/>
    <property type="match status" value="1"/>
</dbReference>
<evidence type="ECO:0000256" key="8">
    <source>
        <dbReference type="SAM" id="MobiDB-lite"/>
    </source>
</evidence>
<feature type="transmembrane region" description="Helical" evidence="9">
    <location>
        <begin position="22"/>
        <end position="42"/>
    </location>
</feature>
<protein>
    <submittedName>
        <fullName evidence="12">Acyltransferase</fullName>
    </submittedName>
</protein>
<feature type="transmembrane region" description="Helical" evidence="9">
    <location>
        <begin position="215"/>
        <end position="232"/>
    </location>
</feature>
<feature type="domain" description="SGNH" evidence="11">
    <location>
        <begin position="398"/>
        <end position="624"/>
    </location>
</feature>
<keyword evidence="6 9" id="KW-0472">Membrane</keyword>
<evidence type="ECO:0000256" key="2">
    <source>
        <dbReference type="ARBA" id="ARBA00022475"/>
    </source>
</evidence>
<evidence type="ECO:0000313" key="12">
    <source>
        <dbReference type="EMBL" id="BAM89953.1"/>
    </source>
</evidence>
<feature type="transmembrane region" description="Helical" evidence="9">
    <location>
        <begin position="63"/>
        <end position="82"/>
    </location>
</feature>
<feature type="transmembrane region" description="Helical" evidence="9">
    <location>
        <begin position="303"/>
        <end position="323"/>
    </location>
</feature>
<keyword evidence="13" id="KW-1185">Reference proteome</keyword>
<evidence type="ECO:0000256" key="4">
    <source>
        <dbReference type="ARBA" id="ARBA00022692"/>
    </source>
</evidence>
<evidence type="ECO:0000256" key="7">
    <source>
        <dbReference type="ARBA" id="ARBA00023315"/>
    </source>
</evidence>
<evidence type="ECO:0000313" key="13">
    <source>
        <dbReference type="Proteomes" id="UP000011841"/>
    </source>
</evidence>
<dbReference type="Pfam" id="PF19040">
    <property type="entry name" value="SGNH"/>
    <property type="match status" value="1"/>
</dbReference>